<dbReference type="Gene3D" id="3.90.1150.10">
    <property type="entry name" value="Aspartate Aminotransferase, domain 1"/>
    <property type="match status" value="1"/>
</dbReference>
<reference evidence="1 2" key="1">
    <citation type="journal article" date="2021" name="Int. J. Syst. Evol. Microbiol.">
        <title>Reticulibacter mediterranei gen. nov., sp. nov., within the new family Reticulibacteraceae fam. nov., and Ktedonospora formicarum gen. nov., sp. nov., Ktedonobacter robiniae sp. nov., Dictyobacter formicarum sp. nov. and Dictyobacter arantiisoli sp. nov., belonging to the class Ktedonobacteria.</title>
        <authorList>
            <person name="Yabe S."/>
            <person name="Zheng Y."/>
            <person name="Wang C.M."/>
            <person name="Sakai Y."/>
            <person name="Abe K."/>
            <person name="Yokota A."/>
            <person name="Donadio S."/>
            <person name="Cavaletti L."/>
            <person name="Monciardini P."/>
        </authorList>
    </citation>
    <scope>NUCLEOTIDE SEQUENCE [LARGE SCALE GENOMIC DNA]</scope>
    <source>
        <strain evidence="1 2">SOSP1-9</strain>
    </source>
</reference>
<organism evidence="1 2">
    <name type="scientific">Dictyobacter formicarum</name>
    <dbReference type="NCBI Taxonomy" id="2778368"/>
    <lineage>
        <taxon>Bacteria</taxon>
        <taxon>Bacillati</taxon>
        <taxon>Chloroflexota</taxon>
        <taxon>Ktedonobacteria</taxon>
        <taxon>Ktedonobacterales</taxon>
        <taxon>Dictyobacteraceae</taxon>
        <taxon>Dictyobacter</taxon>
    </lineage>
</organism>
<name>A0ABQ3VHF9_9CHLR</name>
<evidence type="ECO:0000313" key="1">
    <source>
        <dbReference type="EMBL" id="GHO85243.1"/>
    </source>
</evidence>
<accession>A0ABQ3VHF9</accession>
<dbReference type="InterPro" id="IPR043707">
    <property type="entry name" value="DUF5647"/>
</dbReference>
<keyword evidence="2" id="KW-1185">Reference proteome</keyword>
<dbReference type="Pfam" id="PF18882">
    <property type="entry name" value="DUF5647"/>
    <property type="match status" value="1"/>
</dbReference>
<comment type="caution">
    <text evidence="1">The sequence shown here is derived from an EMBL/GenBank/DDBJ whole genome shotgun (WGS) entry which is preliminary data.</text>
</comment>
<dbReference type="Proteomes" id="UP000635565">
    <property type="component" value="Unassembled WGS sequence"/>
</dbReference>
<evidence type="ECO:0000313" key="2">
    <source>
        <dbReference type="Proteomes" id="UP000635565"/>
    </source>
</evidence>
<gene>
    <name evidence="1" type="ORF">KSZ_32490</name>
</gene>
<protein>
    <submittedName>
        <fullName evidence="1">Uncharacterized protein</fullName>
    </submittedName>
</protein>
<dbReference type="RefSeq" id="WP_201362904.1">
    <property type="nucleotide sequence ID" value="NZ_BNJJ01000008.1"/>
</dbReference>
<sequence length="84" mass="9396">MSKQQQVEKNLELAEKLADYIVAHPEATGNLPKNVSYVAFSATDTTINQENEKLIEGLKKEGKTVIKAQETKDAENPWRLTPVL</sequence>
<dbReference type="InterPro" id="IPR015422">
    <property type="entry name" value="PyrdxlP-dep_Trfase_small"/>
</dbReference>
<proteinExistence type="predicted"/>
<dbReference type="EMBL" id="BNJJ01000008">
    <property type="protein sequence ID" value="GHO85243.1"/>
    <property type="molecule type" value="Genomic_DNA"/>
</dbReference>